<feature type="domain" description="Surface antigen" evidence="2">
    <location>
        <begin position="85"/>
        <end position="155"/>
    </location>
</feature>
<dbReference type="KEGG" id="nao:Y958_03655"/>
<dbReference type="EMBL" id="CP022110">
    <property type="protein sequence ID" value="ASG20025.1"/>
    <property type="molecule type" value="Genomic_DNA"/>
</dbReference>
<keyword evidence="4" id="KW-1185">Reference proteome</keyword>
<evidence type="ECO:0000313" key="3">
    <source>
        <dbReference type="EMBL" id="ASG20025.1"/>
    </source>
</evidence>
<organism evidence="3 4">
    <name type="scientific">Nitrospirillum viridazoti CBAmc</name>
    <dbReference type="NCBI Taxonomy" id="1441467"/>
    <lineage>
        <taxon>Bacteria</taxon>
        <taxon>Pseudomonadati</taxon>
        <taxon>Pseudomonadota</taxon>
        <taxon>Alphaproteobacteria</taxon>
        <taxon>Rhodospirillales</taxon>
        <taxon>Azospirillaceae</taxon>
        <taxon>Nitrospirillum</taxon>
        <taxon>Nitrospirillum viridazoti</taxon>
    </lineage>
</organism>
<dbReference type="RefSeq" id="WP_088870945.1">
    <property type="nucleotide sequence ID" value="NZ_CP022110.1"/>
</dbReference>
<dbReference type="PROSITE" id="PS51257">
    <property type="entry name" value="PROKAR_LIPOPROTEIN"/>
    <property type="match status" value="1"/>
</dbReference>
<evidence type="ECO:0000256" key="1">
    <source>
        <dbReference type="SAM" id="SignalP"/>
    </source>
</evidence>
<reference evidence="3 4" key="1">
    <citation type="submission" date="2017-06" db="EMBL/GenBank/DDBJ databases">
        <title>Complete genome sequence of Nitrospirillum amazonense strain CBAmC, an endophytic nitrogen-fixing and plant growth-promoting bacterium, isolated from sugarcane.</title>
        <authorList>
            <person name="Schwab S."/>
            <person name="dos Santos Teixeira K.R."/>
            <person name="Simoes Araujo J.L."/>
            <person name="Soares Vidal M."/>
            <person name="Borges de Freitas H.R."/>
            <person name="Rivello Crivelaro A.L."/>
            <person name="Bueno de Camargo Nunes A."/>
            <person name="dos Santos C.M."/>
            <person name="Palmeira da Silva Rosa D."/>
            <person name="da Silva Padilha D."/>
            <person name="da Silva E."/>
            <person name="Araujo Terra L."/>
            <person name="Soares Mendes V."/>
            <person name="Farinelli L."/>
            <person name="Magalhaes Cruz L."/>
            <person name="Baldani J.I."/>
        </authorList>
    </citation>
    <scope>NUCLEOTIDE SEQUENCE [LARGE SCALE GENOMIC DNA]</scope>
    <source>
        <strain evidence="3 4">CBAmC</strain>
    </source>
</reference>
<dbReference type="Proteomes" id="UP000197153">
    <property type="component" value="Chromosome 1"/>
</dbReference>
<evidence type="ECO:0000313" key="4">
    <source>
        <dbReference type="Proteomes" id="UP000197153"/>
    </source>
</evidence>
<dbReference type="AlphaFoldDB" id="A0A248JMU1"/>
<dbReference type="InterPro" id="IPR032635">
    <property type="entry name" value="Anti_2"/>
</dbReference>
<dbReference type="PIRSF" id="PIRSF002721">
    <property type="entry name" value="Surface_antigen_Rickettsia"/>
    <property type="match status" value="1"/>
</dbReference>
<gene>
    <name evidence="3" type="ORF">Y958_03655</name>
</gene>
<protein>
    <recommendedName>
        <fullName evidence="2">Surface antigen domain-containing protein</fullName>
    </recommendedName>
</protein>
<name>A0A248JMU1_9PROT</name>
<evidence type="ECO:0000259" key="2">
    <source>
        <dbReference type="Pfam" id="PF16998"/>
    </source>
</evidence>
<keyword evidence="1" id="KW-0732">Signal</keyword>
<dbReference type="Pfam" id="PF16998">
    <property type="entry name" value="17kDa_Anti_2"/>
    <property type="match status" value="1"/>
</dbReference>
<feature type="chain" id="PRO_5012580334" description="Surface antigen domain-containing protein" evidence="1">
    <location>
        <begin position="18"/>
        <end position="157"/>
    </location>
</feature>
<dbReference type="InterPro" id="IPR016364">
    <property type="entry name" value="Surface_antigen_Rickettsia"/>
</dbReference>
<accession>A0A248JMU1</accession>
<sequence length="157" mass="16178">MKKVIIALMASSVLLSACDTTGGKNQTVGMLGGAAAGGLIGSQFGHGGGKLALTGLGVLLGGLAGSSIGKRMDDADRAAMERNTQMAYSAPVGQPIVWNNPNNDHQVIVTPVRDGTRGDGAYCREFQQTIVVGGEKQQGYGTACRQPDGSWKIVSEN</sequence>
<proteinExistence type="predicted"/>
<feature type="signal peptide" evidence="1">
    <location>
        <begin position="1"/>
        <end position="17"/>
    </location>
</feature>